<dbReference type="PANTHER" id="PTHR36009:SF3">
    <property type="entry name" value="TRANSMEMBRANE PROTEIN"/>
    <property type="match status" value="1"/>
</dbReference>
<evidence type="ECO:0000313" key="4">
    <source>
        <dbReference type="Proteomes" id="UP000008022"/>
    </source>
</evidence>
<evidence type="ECO:0000256" key="1">
    <source>
        <dbReference type="SAM" id="MobiDB-lite"/>
    </source>
</evidence>
<accession>A0A0E0QHR3</accession>
<keyword evidence="2" id="KW-0812">Transmembrane</keyword>
<dbReference type="PANTHER" id="PTHR36009">
    <property type="match status" value="1"/>
</dbReference>
<dbReference type="AlphaFoldDB" id="A0A0E0QHR3"/>
<dbReference type="EnsemblPlants" id="ORUFI08G12980.1">
    <property type="protein sequence ID" value="ORUFI08G12980.1"/>
    <property type="gene ID" value="ORUFI08G12980"/>
</dbReference>
<evidence type="ECO:0008006" key="5">
    <source>
        <dbReference type="Google" id="ProtNLM"/>
    </source>
</evidence>
<protein>
    <recommendedName>
        <fullName evidence="5">Cardiolipin synthase N-terminal domain-containing protein</fullName>
    </recommendedName>
</protein>
<feature type="transmembrane region" description="Helical" evidence="2">
    <location>
        <begin position="161"/>
        <end position="181"/>
    </location>
</feature>
<keyword evidence="4" id="KW-1185">Reference proteome</keyword>
<proteinExistence type="predicted"/>
<name>A0A0E0QHR3_ORYRU</name>
<organism evidence="3 4">
    <name type="scientific">Oryza rufipogon</name>
    <name type="common">Brownbeard rice</name>
    <name type="synonym">Asian wild rice</name>
    <dbReference type="NCBI Taxonomy" id="4529"/>
    <lineage>
        <taxon>Eukaryota</taxon>
        <taxon>Viridiplantae</taxon>
        <taxon>Streptophyta</taxon>
        <taxon>Embryophyta</taxon>
        <taxon>Tracheophyta</taxon>
        <taxon>Spermatophyta</taxon>
        <taxon>Magnoliopsida</taxon>
        <taxon>Liliopsida</taxon>
        <taxon>Poales</taxon>
        <taxon>Poaceae</taxon>
        <taxon>BOP clade</taxon>
        <taxon>Oryzoideae</taxon>
        <taxon>Oryzeae</taxon>
        <taxon>Oryzinae</taxon>
        <taxon>Oryza</taxon>
    </lineage>
</organism>
<dbReference type="Gramene" id="ORUFI08G12980.1">
    <property type="protein sequence ID" value="ORUFI08G12980.1"/>
    <property type="gene ID" value="ORUFI08G12980"/>
</dbReference>
<evidence type="ECO:0000313" key="3">
    <source>
        <dbReference type="EnsemblPlants" id="ORUFI08G12980.1"/>
    </source>
</evidence>
<feature type="transmembrane region" description="Helical" evidence="2">
    <location>
        <begin position="307"/>
        <end position="326"/>
    </location>
</feature>
<dbReference type="STRING" id="4529.A0A0E0QHR3"/>
<reference evidence="4" key="1">
    <citation type="submission" date="2013-06" db="EMBL/GenBank/DDBJ databases">
        <authorList>
            <person name="Zhao Q."/>
        </authorList>
    </citation>
    <scope>NUCLEOTIDE SEQUENCE</scope>
    <source>
        <strain evidence="4">cv. W1943</strain>
    </source>
</reference>
<evidence type="ECO:0000256" key="2">
    <source>
        <dbReference type="SAM" id="Phobius"/>
    </source>
</evidence>
<sequence length="345" mass="37526">MLSSSSSAAAAAVVLTTTSGRAPLLHLPRTPRPTTAARIAAAPDSSRARAGGAPLLLGSAVPRRRGWALVCRDSSLPGRGVLGRWRRGARPLGPGLPVAAAAAEEEEGVSATGRRRCLSSESGRGSCTTSSNSRPTRRRDTYFLQKLCNLKGDDGFRMNDVLVPLWYIMGLWPLVYSMLLLPTGRSSKSKIPVWPFLILSCIGGAYALIPYFVLWKPPPPPIDEEEIGQWPLKFLESKLTAGVTFAVGLGLIVYAAKAGGEDWQEFIRYFRESKLIHITCLDFCLLSAFSPFWVYNDLTARRWKNGSWLLPLALIPFVGPSLYLLLRPSLSSLLAATGPSDDKTQ</sequence>
<keyword evidence="2" id="KW-0472">Membrane</keyword>
<feature type="transmembrane region" description="Helical" evidence="2">
    <location>
        <begin position="193"/>
        <end position="214"/>
    </location>
</feature>
<reference evidence="3" key="2">
    <citation type="submission" date="2015-06" db="UniProtKB">
        <authorList>
            <consortium name="EnsemblPlants"/>
        </authorList>
    </citation>
    <scope>IDENTIFICATION</scope>
</reference>
<feature type="region of interest" description="Disordered" evidence="1">
    <location>
        <begin position="103"/>
        <end position="136"/>
    </location>
</feature>
<dbReference type="eggNOG" id="ENOG502QWFT">
    <property type="taxonomic scope" value="Eukaryota"/>
</dbReference>
<keyword evidence="2" id="KW-1133">Transmembrane helix</keyword>
<feature type="transmembrane region" description="Helical" evidence="2">
    <location>
        <begin position="275"/>
        <end position="295"/>
    </location>
</feature>
<dbReference type="Proteomes" id="UP000008022">
    <property type="component" value="Unassembled WGS sequence"/>
</dbReference>
<feature type="transmembrane region" description="Helical" evidence="2">
    <location>
        <begin position="234"/>
        <end position="254"/>
    </location>
</feature>
<dbReference type="HOGENOM" id="CLU_065697_0_1_1"/>